<dbReference type="EMBL" id="JACHJU010000003">
    <property type="protein sequence ID" value="MBB4942266.1"/>
    <property type="molecule type" value="Genomic_DNA"/>
</dbReference>
<dbReference type="Proteomes" id="UP000534286">
    <property type="component" value="Unassembled WGS sequence"/>
</dbReference>
<sequence>MTPNERWLTAVWLVLDWGWELFDKATAFRDPTSITEADERAAIEAGRTRPVGIRYAGTGR</sequence>
<protein>
    <submittedName>
        <fullName evidence="1">Uncharacterized protein</fullName>
    </submittedName>
</protein>
<evidence type="ECO:0000313" key="2">
    <source>
        <dbReference type="Proteomes" id="UP000534286"/>
    </source>
</evidence>
<comment type="caution">
    <text evidence="1">The sequence shown here is derived from an EMBL/GenBank/DDBJ whole genome shotgun (WGS) entry which is preliminary data.</text>
</comment>
<dbReference type="AlphaFoldDB" id="A0A7W7S3F5"/>
<dbReference type="RefSeq" id="WP_184758264.1">
    <property type="nucleotide sequence ID" value="NZ_BAABEK010000074.1"/>
</dbReference>
<name>A0A7W7S3F5_9ACTN</name>
<organism evidence="1 2">
    <name type="scientific">Streptosporangium album</name>
    <dbReference type="NCBI Taxonomy" id="47479"/>
    <lineage>
        <taxon>Bacteria</taxon>
        <taxon>Bacillati</taxon>
        <taxon>Actinomycetota</taxon>
        <taxon>Actinomycetes</taxon>
        <taxon>Streptosporangiales</taxon>
        <taxon>Streptosporangiaceae</taxon>
        <taxon>Streptosporangium</taxon>
    </lineage>
</organism>
<evidence type="ECO:0000313" key="1">
    <source>
        <dbReference type="EMBL" id="MBB4942266.1"/>
    </source>
</evidence>
<keyword evidence="2" id="KW-1185">Reference proteome</keyword>
<gene>
    <name evidence="1" type="ORF">FHR32_006652</name>
</gene>
<reference evidence="1 2" key="1">
    <citation type="submission" date="2020-08" db="EMBL/GenBank/DDBJ databases">
        <title>Sequencing the genomes of 1000 actinobacteria strains.</title>
        <authorList>
            <person name="Klenk H.-P."/>
        </authorList>
    </citation>
    <scope>NUCLEOTIDE SEQUENCE [LARGE SCALE GENOMIC DNA]</scope>
    <source>
        <strain evidence="1 2">DSM 43023</strain>
    </source>
</reference>
<accession>A0A7W7S3F5</accession>
<proteinExistence type="predicted"/>